<accession>A0ABR4SK53</accession>
<keyword evidence="1" id="KW-1133">Transmembrane helix</keyword>
<evidence type="ECO:0000259" key="2">
    <source>
        <dbReference type="Pfam" id="PF11203"/>
    </source>
</evidence>
<proteinExistence type="predicted"/>
<evidence type="ECO:0000313" key="4">
    <source>
        <dbReference type="Proteomes" id="UP000030182"/>
    </source>
</evidence>
<evidence type="ECO:0000313" key="3">
    <source>
        <dbReference type="EMBL" id="KDS93574.1"/>
    </source>
</evidence>
<dbReference type="Proteomes" id="UP000030182">
    <property type="component" value="Unassembled WGS sequence"/>
</dbReference>
<sequence length="479" mass="52380">MWGLDLAQFCLVMFGLVSLVLVLAFAGGKAALVWAIVAVPIVVFGAVSWNGRTAVSRVRVSVEHLMRRAAGKTEWRVSEKPVETGTLPLPGKPGARVSVYGTKWADGAVIFDAGAQTASVALRCESVGWPLSDDRDERASAFADVCRALIRRPHMERLAIQARTIPATKQAAVTWNEEIQAQRNVDDEWGQNVMEQVLDGDQFVGAEGQPVGPESRVVPVQRDTIVVLTMNVKRAARAVKAGGGGLGGAAQVLAGEVRQFSEELKRCGVTSVQWLTPAEVGDAVRVALDPESADRIQQMAQQRTDPNGLAHAVPMFVDDDDPTKLVTSGGQHMTFWIGQWPQTDVASGFLESLICEGDYPHVVTTVLRVEGVDKALRSIQDRRFALRSKQEMNQRLQRPDSILDEVAEADLREREEELASGHVDVHVSGYVRVSGVDEDSLELNVQSMYRDANQLDVQLLKRQQWEAFCASSLPLGWGL</sequence>
<dbReference type="Pfam" id="PF11203">
    <property type="entry name" value="EccE"/>
    <property type="match status" value="1"/>
</dbReference>
<comment type="caution">
    <text evidence="3">The sequence shown here is derived from an EMBL/GenBank/DDBJ whole genome shotgun (WGS) entry which is preliminary data.</text>
</comment>
<dbReference type="EMBL" id="JDRS01000006">
    <property type="protein sequence ID" value="KDS93574.1"/>
    <property type="molecule type" value="Genomic_DNA"/>
</dbReference>
<evidence type="ECO:0000256" key="1">
    <source>
        <dbReference type="SAM" id="Phobius"/>
    </source>
</evidence>
<feature type="transmembrane region" description="Helical" evidence="1">
    <location>
        <begin position="32"/>
        <end position="49"/>
    </location>
</feature>
<gene>
    <name evidence="3" type="ORF">DHOM_04995</name>
</gene>
<organism evidence="3 4">
    <name type="scientific">Dermabacter hominis 1368</name>
    <dbReference type="NCBI Taxonomy" id="1450519"/>
    <lineage>
        <taxon>Bacteria</taxon>
        <taxon>Bacillati</taxon>
        <taxon>Actinomycetota</taxon>
        <taxon>Actinomycetes</taxon>
        <taxon>Micrococcales</taxon>
        <taxon>Dermabacteraceae</taxon>
        <taxon>Dermabacter</taxon>
    </lineage>
</organism>
<dbReference type="NCBIfam" id="NF042935">
    <property type="entry name" value="SCO6880_fam"/>
    <property type="match status" value="1"/>
</dbReference>
<protein>
    <recommendedName>
        <fullName evidence="2">Type VII secretion system protein EccE domain-containing protein</fullName>
    </recommendedName>
</protein>
<feature type="transmembrane region" description="Helical" evidence="1">
    <location>
        <begin position="6"/>
        <end position="25"/>
    </location>
</feature>
<feature type="domain" description="Type VII secretion system protein EccE" evidence="2">
    <location>
        <begin position="219"/>
        <end position="336"/>
    </location>
</feature>
<keyword evidence="1" id="KW-0472">Membrane</keyword>
<dbReference type="InterPro" id="IPR050051">
    <property type="entry name" value="EccE_dom"/>
</dbReference>
<reference evidence="3 4" key="1">
    <citation type="submission" date="2014-01" db="EMBL/GenBank/DDBJ databases">
        <title>Draft genome sequence of the multidrug-resistant clinical isolate Dermabacter hominis 1368.</title>
        <authorList>
            <person name="Albersmeier A."/>
            <person name="Bomholt C."/>
            <person name="Glaub A."/>
            <person name="Ruckert C."/>
            <person name="Soriano F."/>
            <person name="Fernandez-Natal I."/>
            <person name="Tauch A."/>
        </authorList>
    </citation>
    <scope>NUCLEOTIDE SEQUENCE [LARGE SCALE GENOMIC DNA]</scope>
    <source>
        <strain evidence="3 4">1368</strain>
    </source>
</reference>
<keyword evidence="1" id="KW-0812">Transmembrane</keyword>
<name>A0ABR4SK53_9MICO</name>
<dbReference type="InterPro" id="IPR049978">
    <property type="entry name" value="SCO6880-like"/>
</dbReference>
<keyword evidence="4" id="KW-1185">Reference proteome</keyword>